<comment type="caution">
    <text evidence="1">The sequence shown here is derived from an EMBL/GenBank/DDBJ whole genome shotgun (WGS) entry which is preliminary data.</text>
</comment>
<dbReference type="EMBL" id="JBBNAF010000006">
    <property type="protein sequence ID" value="KAK9135256.1"/>
    <property type="molecule type" value="Genomic_DNA"/>
</dbReference>
<keyword evidence="2" id="KW-1185">Reference proteome</keyword>
<dbReference type="AlphaFoldDB" id="A0AAP0JKQ3"/>
<evidence type="ECO:0000313" key="1">
    <source>
        <dbReference type="EMBL" id="KAK9135256.1"/>
    </source>
</evidence>
<sequence length="205" mass="23598">MGSRSDVVWIIHGRYLELAALIGFPQLGSLGKRTKIHIDGKVWHLDVGSSPLGAVVFPRVQELSGTKNTGNCLPEIWLISHHSFKRSIESRELLFILKGIEIGRDWSRLVRSQSMLLEHFSIEQFELAIFDLDPSVDNSLAPFEREKDWRIGNNLLDDYVEEEEDIKKVEQETPMGGKKLLLRKKNFVNEKAYEKLRNDIVKDRS</sequence>
<accession>A0AAP0JKQ3</accession>
<name>A0AAP0JKQ3_9MAGN</name>
<reference evidence="1 2" key="1">
    <citation type="submission" date="2024-01" db="EMBL/GenBank/DDBJ databases">
        <title>Genome assemblies of Stephania.</title>
        <authorList>
            <person name="Yang L."/>
        </authorList>
    </citation>
    <scope>NUCLEOTIDE SEQUENCE [LARGE SCALE GENOMIC DNA]</scope>
    <source>
        <strain evidence="1">YNDBR</strain>
        <tissue evidence="1">Leaf</tissue>
    </source>
</reference>
<gene>
    <name evidence="1" type="ORF">Syun_014586</name>
</gene>
<protein>
    <submittedName>
        <fullName evidence="1">Uncharacterized protein</fullName>
    </submittedName>
</protein>
<organism evidence="1 2">
    <name type="scientific">Stephania yunnanensis</name>
    <dbReference type="NCBI Taxonomy" id="152371"/>
    <lineage>
        <taxon>Eukaryota</taxon>
        <taxon>Viridiplantae</taxon>
        <taxon>Streptophyta</taxon>
        <taxon>Embryophyta</taxon>
        <taxon>Tracheophyta</taxon>
        <taxon>Spermatophyta</taxon>
        <taxon>Magnoliopsida</taxon>
        <taxon>Ranunculales</taxon>
        <taxon>Menispermaceae</taxon>
        <taxon>Menispermoideae</taxon>
        <taxon>Cissampelideae</taxon>
        <taxon>Stephania</taxon>
    </lineage>
</organism>
<proteinExistence type="predicted"/>
<dbReference type="Proteomes" id="UP001420932">
    <property type="component" value="Unassembled WGS sequence"/>
</dbReference>
<evidence type="ECO:0000313" key="2">
    <source>
        <dbReference type="Proteomes" id="UP001420932"/>
    </source>
</evidence>